<proteinExistence type="predicted"/>
<name>A0ABN0XF90_9LACT</name>
<keyword evidence="1" id="KW-0812">Transmembrane</keyword>
<evidence type="ECO:0000313" key="2">
    <source>
        <dbReference type="EMBL" id="GAA0362645.1"/>
    </source>
</evidence>
<accession>A0ABN0XF90</accession>
<keyword evidence="1" id="KW-0472">Membrane</keyword>
<reference evidence="2 3" key="1">
    <citation type="journal article" date="2019" name="Int. J. Syst. Evol. Microbiol.">
        <title>The Global Catalogue of Microorganisms (GCM) 10K type strain sequencing project: providing services to taxonomists for standard genome sequencing and annotation.</title>
        <authorList>
            <consortium name="The Broad Institute Genomics Platform"/>
            <consortium name="The Broad Institute Genome Sequencing Center for Infectious Disease"/>
            <person name="Wu L."/>
            <person name="Ma J."/>
        </authorList>
    </citation>
    <scope>NUCLEOTIDE SEQUENCE [LARGE SCALE GENOMIC DNA]</scope>
    <source>
        <strain evidence="2 3">JCM 12662</strain>
    </source>
</reference>
<dbReference type="Proteomes" id="UP001501166">
    <property type="component" value="Unassembled WGS sequence"/>
</dbReference>
<feature type="transmembrane region" description="Helical" evidence="1">
    <location>
        <begin position="77"/>
        <end position="97"/>
    </location>
</feature>
<dbReference type="EMBL" id="BAAACW010000087">
    <property type="protein sequence ID" value="GAA0362645.1"/>
    <property type="molecule type" value="Genomic_DNA"/>
</dbReference>
<keyword evidence="3" id="KW-1185">Reference proteome</keyword>
<dbReference type="RefSeq" id="WP_343755086.1">
    <property type="nucleotide sequence ID" value="NZ_BAAACW010000087.1"/>
</dbReference>
<evidence type="ECO:0000256" key="1">
    <source>
        <dbReference type="SAM" id="Phobius"/>
    </source>
</evidence>
<sequence>MKKIKLTYSLIGVLFISLAVTFFRLADLGTDPYTTFNLGVSDFLNMAFGVFIMVSSLLMLVFIYFMDRSLVGIGTLFNIFIVGNLSDVLVALYTQAFGVPENLVVRVIFSILGIVCLAMGAALYIEAEEGIAPYDALPIILAERVPRLSFRVSRVILDTLFSVIGFLFGATIGVNTLVTAFLLGPFIQFFRDIFKKDIEARRVKHLRKNKF</sequence>
<evidence type="ECO:0000313" key="3">
    <source>
        <dbReference type="Proteomes" id="UP001501166"/>
    </source>
</evidence>
<dbReference type="PANTHER" id="PTHR40078:SF1">
    <property type="entry name" value="INTEGRAL MEMBRANE PROTEIN"/>
    <property type="match status" value="1"/>
</dbReference>
<organism evidence="2 3">
    <name type="scientific">Alkalibacterium iburiense</name>
    <dbReference type="NCBI Taxonomy" id="290589"/>
    <lineage>
        <taxon>Bacteria</taxon>
        <taxon>Bacillati</taxon>
        <taxon>Bacillota</taxon>
        <taxon>Bacilli</taxon>
        <taxon>Lactobacillales</taxon>
        <taxon>Carnobacteriaceae</taxon>
        <taxon>Alkalibacterium</taxon>
    </lineage>
</organism>
<protein>
    <submittedName>
        <fullName evidence="2">Membrane protein</fullName>
    </submittedName>
</protein>
<dbReference type="InterPro" id="IPR038750">
    <property type="entry name" value="YczE/YyaS-like"/>
</dbReference>
<comment type="caution">
    <text evidence="2">The sequence shown here is derived from an EMBL/GenBank/DDBJ whole genome shotgun (WGS) entry which is preliminary data.</text>
</comment>
<feature type="transmembrane region" description="Helical" evidence="1">
    <location>
        <begin position="7"/>
        <end position="26"/>
    </location>
</feature>
<keyword evidence="1" id="KW-1133">Transmembrane helix</keyword>
<dbReference type="PANTHER" id="PTHR40078">
    <property type="entry name" value="INTEGRAL MEMBRANE PROTEIN-RELATED"/>
    <property type="match status" value="1"/>
</dbReference>
<feature type="transmembrane region" description="Helical" evidence="1">
    <location>
        <begin position="46"/>
        <end position="65"/>
    </location>
</feature>
<dbReference type="Pfam" id="PF19700">
    <property type="entry name" value="DUF6198"/>
    <property type="match status" value="1"/>
</dbReference>
<feature type="transmembrane region" description="Helical" evidence="1">
    <location>
        <begin position="103"/>
        <end position="127"/>
    </location>
</feature>
<gene>
    <name evidence="2" type="ORF">GCM10008932_14000</name>
</gene>